<dbReference type="InterPro" id="IPR002328">
    <property type="entry name" value="ADH_Zn_CS"/>
</dbReference>
<dbReference type="OrthoDB" id="5363962at2759"/>
<evidence type="ECO:0000256" key="6">
    <source>
        <dbReference type="RuleBase" id="RU361277"/>
    </source>
</evidence>
<keyword evidence="3 6" id="KW-0479">Metal-binding</keyword>
<dbReference type="Pfam" id="PF00107">
    <property type="entry name" value="ADH_zinc_N"/>
    <property type="match status" value="1"/>
</dbReference>
<sequence>MRALAYFGQNDVRFTTDLKEPVISADDELIIAVSYCGICGTDLKEYTEGAIFFPPDGGHNEISGNGLPQAMGHEISGVVEKVGKGCKTFKVGDHVVVEPTGTCKDRYRWPESQNANKPMCSACSIGMTNICAHLALCGAGLESGGFAERLVINEAHVHKIPDHMPLDIGALIQPISVCWHAVKVAHYKKGGSALIIGGGPIGLGTILALKGFGCEYIVLSEPATIRREYAGKMGAKVYDPTGVPFDESVKTLREMGPNGDGFDYTFDCSGLPITLNAAIECCTFRGTAVNVAVWNNKPVEFYPMDITHQEKRYTGSMCYTSEDFEEVIDAFETDKIDIASASHMITNKVPIEDGVDGAIMRLLNDKGHVIKILLTPNNNGELRDRRPVELNV</sequence>
<accession>G8BWR2</accession>
<dbReference type="Gene3D" id="3.40.50.720">
    <property type="entry name" value="NAD(P)-binding Rossmann-like Domain"/>
    <property type="match status" value="1"/>
</dbReference>
<evidence type="ECO:0000256" key="5">
    <source>
        <dbReference type="ARBA" id="ARBA00023002"/>
    </source>
</evidence>
<keyword evidence="5" id="KW-0560">Oxidoreductase</keyword>
<evidence type="ECO:0000256" key="3">
    <source>
        <dbReference type="ARBA" id="ARBA00022723"/>
    </source>
</evidence>
<comment type="similarity">
    <text evidence="2 6">Belongs to the zinc-containing alcohol dehydrogenase family.</text>
</comment>
<evidence type="ECO:0000256" key="2">
    <source>
        <dbReference type="ARBA" id="ARBA00008072"/>
    </source>
</evidence>
<proteinExistence type="inferred from homology"/>
<dbReference type="InterPro" id="IPR013154">
    <property type="entry name" value="ADH-like_N"/>
</dbReference>
<evidence type="ECO:0000259" key="7">
    <source>
        <dbReference type="SMART" id="SM00829"/>
    </source>
</evidence>
<keyword evidence="9" id="KW-1185">Reference proteome</keyword>
<dbReference type="InterPro" id="IPR036291">
    <property type="entry name" value="NAD(P)-bd_dom_sf"/>
</dbReference>
<dbReference type="HOGENOM" id="CLU_026673_11_0_1"/>
<dbReference type="InterPro" id="IPR011032">
    <property type="entry name" value="GroES-like_sf"/>
</dbReference>
<name>G8BWR2_TETPH</name>
<dbReference type="GO" id="GO:0034079">
    <property type="term" value="P:butanediol biosynthetic process"/>
    <property type="evidence" value="ECO:0007669"/>
    <property type="project" value="TreeGrafter"/>
</dbReference>
<dbReference type="GO" id="GO:0000721">
    <property type="term" value="F:(R,R)-butanediol dehydrogenase activity"/>
    <property type="evidence" value="ECO:0007669"/>
    <property type="project" value="TreeGrafter"/>
</dbReference>
<dbReference type="Gene3D" id="3.90.180.10">
    <property type="entry name" value="Medium-chain alcohol dehydrogenases, catalytic domain"/>
    <property type="match status" value="1"/>
</dbReference>
<dbReference type="PROSITE" id="PS00059">
    <property type="entry name" value="ADH_ZINC"/>
    <property type="match status" value="1"/>
</dbReference>
<dbReference type="EMBL" id="HE612863">
    <property type="protein sequence ID" value="CCE64513.1"/>
    <property type="molecule type" value="Genomic_DNA"/>
</dbReference>
<evidence type="ECO:0000313" key="8">
    <source>
        <dbReference type="EMBL" id="CCE64513.1"/>
    </source>
</evidence>
<evidence type="ECO:0000256" key="4">
    <source>
        <dbReference type="ARBA" id="ARBA00022833"/>
    </source>
</evidence>
<dbReference type="OMA" id="LFCGHCA"/>
<dbReference type="Proteomes" id="UP000005666">
    <property type="component" value="Chromosome 8"/>
</dbReference>
<dbReference type="Pfam" id="PF08240">
    <property type="entry name" value="ADH_N"/>
    <property type="match status" value="1"/>
</dbReference>
<dbReference type="eggNOG" id="KOG0024">
    <property type="taxonomic scope" value="Eukaryota"/>
</dbReference>
<gene>
    <name evidence="8" type="primary">TPHA0H03100</name>
    <name evidence="8" type="ordered locus">TPHA_0H03100</name>
</gene>
<evidence type="ECO:0000256" key="1">
    <source>
        <dbReference type="ARBA" id="ARBA00001947"/>
    </source>
</evidence>
<dbReference type="SMART" id="SM00829">
    <property type="entry name" value="PKS_ER"/>
    <property type="match status" value="1"/>
</dbReference>
<dbReference type="SUPFAM" id="SSF51735">
    <property type="entry name" value="NAD(P)-binding Rossmann-fold domains"/>
    <property type="match status" value="1"/>
</dbReference>
<dbReference type="GeneID" id="11534023"/>
<dbReference type="AlphaFoldDB" id="G8BWR2"/>
<dbReference type="CDD" id="cd08233">
    <property type="entry name" value="butanediol_DH_like"/>
    <property type="match status" value="1"/>
</dbReference>
<reference evidence="8 9" key="1">
    <citation type="journal article" date="2011" name="Proc. Natl. Acad. Sci. U.S.A.">
        <title>Evolutionary erosion of yeast sex chromosomes by mating-type switching accidents.</title>
        <authorList>
            <person name="Gordon J.L."/>
            <person name="Armisen D."/>
            <person name="Proux-Wera E."/>
            <person name="Oheigeartaigh S.S."/>
            <person name="Byrne K.P."/>
            <person name="Wolfe K.H."/>
        </authorList>
    </citation>
    <scope>NUCLEOTIDE SEQUENCE [LARGE SCALE GENOMIC DNA]</scope>
    <source>
        <strain evidence="9">ATCC 24235 / CBS 4417 / NBRC 1672 / NRRL Y-8282 / UCD 70-5</strain>
    </source>
</reference>
<keyword evidence="4 6" id="KW-0862">Zinc</keyword>
<dbReference type="RefSeq" id="XP_003686947.1">
    <property type="nucleotide sequence ID" value="XM_003686899.1"/>
</dbReference>
<dbReference type="STRING" id="1071381.G8BWR2"/>
<organism evidence="8 9">
    <name type="scientific">Tetrapisispora phaffii (strain ATCC 24235 / CBS 4417 / NBRC 1672 / NRRL Y-8282 / UCD 70-5)</name>
    <name type="common">Yeast</name>
    <name type="synonym">Fabospora phaffii</name>
    <dbReference type="NCBI Taxonomy" id="1071381"/>
    <lineage>
        <taxon>Eukaryota</taxon>
        <taxon>Fungi</taxon>
        <taxon>Dikarya</taxon>
        <taxon>Ascomycota</taxon>
        <taxon>Saccharomycotina</taxon>
        <taxon>Saccharomycetes</taxon>
        <taxon>Saccharomycetales</taxon>
        <taxon>Saccharomycetaceae</taxon>
        <taxon>Tetrapisispora</taxon>
    </lineage>
</organism>
<dbReference type="GO" id="GO:0008270">
    <property type="term" value="F:zinc ion binding"/>
    <property type="evidence" value="ECO:0007669"/>
    <property type="project" value="InterPro"/>
</dbReference>
<dbReference type="KEGG" id="tpf:TPHA_0H03100"/>
<dbReference type="SUPFAM" id="SSF50129">
    <property type="entry name" value="GroES-like"/>
    <property type="match status" value="1"/>
</dbReference>
<dbReference type="PANTHER" id="PTHR43161:SF23">
    <property type="entry name" value="(R,R)-BUTANEDIOL DEHYDROGENASE-RELATED"/>
    <property type="match status" value="1"/>
</dbReference>
<dbReference type="InterPro" id="IPR020843">
    <property type="entry name" value="ER"/>
</dbReference>
<dbReference type="GO" id="GO:0005737">
    <property type="term" value="C:cytoplasm"/>
    <property type="evidence" value="ECO:0007669"/>
    <property type="project" value="TreeGrafter"/>
</dbReference>
<dbReference type="PANTHER" id="PTHR43161">
    <property type="entry name" value="SORBITOL DEHYDROGENASE"/>
    <property type="match status" value="1"/>
</dbReference>
<comment type="cofactor">
    <cofactor evidence="1 6">
        <name>Zn(2+)</name>
        <dbReference type="ChEBI" id="CHEBI:29105"/>
    </cofactor>
</comment>
<feature type="domain" description="Enoyl reductase (ER)" evidence="7">
    <location>
        <begin position="8"/>
        <end position="374"/>
    </location>
</feature>
<evidence type="ECO:0000313" key="9">
    <source>
        <dbReference type="Proteomes" id="UP000005666"/>
    </source>
</evidence>
<dbReference type="InterPro" id="IPR013149">
    <property type="entry name" value="ADH-like_C"/>
</dbReference>
<protein>
    <recommendedName>
        <fullName evidence="7">Enoyl reductase (ER) domain-containing protein</fullName>
    </recommendedName>
</protein>